<dbReference type="EMBL" id="WKJL01000001">
    <property type="protein sequence ID" value="MRW82936.1"/>
    <property type="molecule type" value="Genomic_DNA"/>
</dbReference>
<proteinExistence type="predicted"/>
<reference evidence="3 4" key="1">
    <citation type="submission" date="2019-11" db="EMBL/GenBank/DDBJ databases">
        <title>Novel species isolated from a subtropical stream in China.</title>
        <authorList>
            <person name="Lu H."/>
        </authorList>
    </citation>
    <scope>NUCLEOTIDE SEQUENCE [LARGE SCALE GENOMIC DNA]</scope>
    <source>
        <strain evidence="3 4">FT26W</strain>
    </source>
</reference>
<feature type="compositionally biased region" description="Low complexity" evidence="1">
    <location>
        <begin position="25"/>
        <end position="35"/>
    </location>
</feature>
<dbReference type="Pfam" id="PF12587">
    <property type="entry name" value="DUF3761"/>
    <property type="match status" value="1"/>
</dbReference>
<keyword evidence="4" id="KW-1185">Reference proteome</keyword>
<sequence>MRTLLTTLLLAASLVAPAFAQLAPPASAPTVPAAPKKAEPNEADLQTHNHYVNKAGQDVHSPAKSVDGKVPAGASAKCRDGSYSFSKSRRGTCSRHGGVAAWL</sequence>
<dbReference type="RefSeq" id="WP_154355971.1">
    <property type="nucleotide sequence ID" value="NZ_WKJL01000001.1"/>
</dbReference>
<evidence type="ECO:0000313" key="3">
    <source>
        <dbReference type="EMBL" id="MRW82936.1"/>
    </source>
</evidence>
<name>A0A844D473_9BURK</name>
<evidence type="ECO:0000256" key="2">
    <source>
        <dbReference type="SAM" id="SignalP"/>
    </source>
</evidence>
<dbReference type="InterPro" id="IPR022236">
    <property type="entry name" value="DUF3761"/>
</dbReference>
<feature type="signal peptide" evidence="2">
    <location>
        <begin position="1"/>
        <end position="20"/>
    </location>
</feature>
<feature type="region of interest" description="Disordered" evidence="1">
    <location>
        <begin position="25"/>
        <end position="45"/>
    </location>
</feature>
<gene>
    <name evidence="3" type="ORF">GJ698_02375</name>
</gene>
<keyword evidence="2" id="KW-0732">Signal</keyword>
<feature type="chain" id="PRO_5032383039" evidence="2">
    <location>
        <begin position="21"/>
        <end position="103"/>
    </location>
</feature>
<comment type="caution">
    <text evidence="3">The sequence shown here is derived from an EMBL/GenBank/DDBJ whole genome shotgun (WGS) entry which is preliminary data.</text>
</comment>
<accession>A0A844D473</accession>
<evidence type="ECO:0000256" key="1">
    <source>
        <dbReference type="SAM" id="MobiDB-lite"/>
    </source>
</evidence>
<dbReference type="Proteomes" id="UP000439986">
    <property type="component" value="Unassembled WGS sequence"/>
</dbReference>
<protein>
    <submittedName>
        <fullName evidence="3">DUF3761 domain-containing protein</fullName>
    </submittedName>
</protein>
<feature type="region of interest" description="Disordered" evidence="1">
    <location>
        <begin position="56"/>
        <end position="75"/>
    </location>
</feature>
<organism evidence="3 4">
    <name type="scientific">Duganella aquatilis</name>
    <dbReference type="NCBI Taxonomy" id="2666082"/>
    <lineage>
        <taxon>Bacteria</taxon>
        <taxon>Pseudomonadati</taxon>
        <taxon>Pseudomonadota</taxon>
        <taxon>Betaproteobacteria</taxon>
        <taxon>Burkholderiales</taxon>
        <taxon>Oxalobacteraceae</taxon>
        <taxon>Telluria group</taxon>
        <taxon>Duganella</taxon>
    </lineage>
</organism>
<evidence type="ECO:0000313" key="4">
    <source>
        <dbReference type="Proteomes" id="UP000439986"/>
    </source>
</evidence>
<dbReference type="AlphaFoldDB" id="A0A844D473"/>